<dbReference type="AlphaFoldDB" id="A0A2P5FRU8"/>
<sequence length="158" mass="17545">MATLLISDSNIRTSNFPTIDQLFDLDEVLTLAEDSTHILLSHHHDDIINDDDDDDDDQIILEVDQELAAAAQNLSLMANYNMPPTDQTMSSGAVLDIEYSCMVCMESFHYTSGGQRIPCGHVYHANCIAAWLSVCDSCPLCRRRISAPQQFSCAGKQF</sequence>
<evidence type="ECO:0000313" key="9">
    <source>
        <dbReference type="Proteomes" id="UP000237000"/>
    </source>
</evidence>
<reference evidence="9" key="1">
    <citation type="submission" date="2016-06" db="EMBL/GenBank/DDBJ databases">
        <title>Parallel loss of symbiosis genes in relatives of nitrogen-fixing non-legume Parasponia.</title>
        <authorList>
            <person name="Van Velzen R."/>
            <person name="Holmer R."/>
            <person name="Bu F."/>
            <person name="Rutten L."/>
            <person name="Van Zeijl A."/>
            <person name="Liu W."/>
            <person name="Santuari L."/>
            <person name="Cao Q."/>
            <person name="Sharma T."/>
            <person name="Shen D."/>
            <person name="Roswanjaya Y."/>
            <person name="Wardhani T."/>
            <person name="Kalhor M.S."/>
            <person name="Jansen J."/>
            <person name="Van den Hoogen J."/>
            <person name="Gungor B."/>
            <person name="Hartog M."/>
            <person name="Hontelez J."/>
            <person name="Verver J."/>
            <person name="Yang W.-C."/>
            <person name="Schijlen E."/>
            <person name="Repin R."/>
            <person name="Schilthuizen M."/>
            <person name="Schranz E."/>
            <person name="Heidstra R."/>
            <person name="Miyata K."/>
            <person name="Fedorova E."/>
            <person name="Kohlen W."/>
            <person name="Bisseling T."/>
            <person name="Smit S."/>
            <person name="Geurts R."/>
        </authorList>
    </citation>
    <scope>NUCLEOTIDE SEQUENCE [LARGE SCALE GENOMIC DNA]</scope>
    <source>
        <strain evidence="9">cv. RG33-2</strain>
    </source>
</reference>
<feature type="domain" description="RING-type" evidence="7">
    <location>
        <begin position="101"/>
        <end position="142"/>
    </location>
</feature>
<dbReference type="EMBL" id="JXTC01000012">
    <property type="protein sequence ID" value="POO00526.1"/>
    <property type="molecule type" value="Genomic_DNA"/>
</dbReference>
<dbReference type="GO" id="GO:0061630">
    <property type="term" value="F:ubiquitin protein ligase activity"/>
    <property type="evidence" value="ECO:0007669"/>
    <property type="project" value="UniProtKB-EC"/>
</dbReference>
<evidence type="ECO:0000256" key="4">
    <source>
        <dbReference type="ARBA" id="ARBA00022771"/>
    </source>
</evidence>
<dbReference type="PANTHER" id="PTHR15710">
    <property type="entry name" value="E3 UBIQUITIN-PROTEIN LIGASE PRAJA"/>
    <property type="match status" value="1"/>
</dbReference>
<evidence type="ECO:0000256" key="2">
    <source>
        <dbReference type="ARBA" id="ARBA00012483"/>
    </source>
</evidence>
<dbReference type="GO" id="GO:0008270">
    <property type="term" value="F:zinc ion binding"/>
    <property type="evidence" value="ECO:0007669"/>
    <property type="project" value="UniProtKB-KW"/>
</dbReference>
<evidence type="ECO:0000313" key="8">
    <source>
        <dbReference type="EMBL" id="POO00526.1"/>
    </source>
</evidence>
<evidence type="ECO:0000259" key="7">
    <source>
        <dbReference type="PROSITE" id="PS50089"/>
    </source>
</evidence>
<dbReference type="SUPFAM" id="SSF57850">
    <property type="entry name" value="RING/U-box"/>
    <property type="match status" value="1"/>
</dbReference>
<gene>
    <name evidence="8" type="ORF">TorRG33x02_036000</name>
</gene>
<comment type="caution">
    <text evidence="8">The sequence shown here is derived from an EMBL/GenBank/DDBJ whole genome shotgun (WGS) entry which is preliminary data.</text>
</comment>
<evidence type="ECO:0000256" key="6">
    <source>
        <dbReference type="PROSITE-ProRule" id="PRU00175"/>
    </source>
</evidence>
<accession>A0A2P5FRU8</accession>
<keyword evidence="5" id="KW-0862">Zinc</keyword>
<dbReference type="InterPro" id="IPR001841">
    <property type="entry name" value="Znf_RING"/>
</dbReference>
<comment type="catalytic activity">
    <reaction evidence="1">
        <text>S-ubiquitinyl-[E2 ubiquitin-conjugating enzyme]-L-cysteine + [acceptor protein]-L-lysine = [E2 ubiquitin-conjugating enzyme]-L-cysteine + N(6)-ubiquitinyl-[acceptor protein]-L-lysine.</text>
        <dbReference type="EC" id="2.3.2.27"/>
    </reaction>
</comment>
<dbReference type="STRING" id="63057.A0A2P5FRU8"/>
<evidence type="ECO:0000256" key="5">
    <source>
        <dbReference type="ARBA" id="ARBA00022833"/>
    </source>
</evidence>
<protein>
    <recommendedName>
        <fullName evidence="2">RING-type E3 ubiquitin transferase</fullName>
        <ecNumber evidence="2">2.3.2.27</ecNumber>
    </recommendedName>
</protein>
<dbReference type="Pfam" id="PF13639">
    <property type="entry name" value="zf-RING_2"/>
    <property type="match status" value="1"/>
</dbReference>
<dbReference type="CDD" id="cd16448">
    <property type="entry name" value="RING-H2"/>
    <property type="match status" value="1"/>
</dbReference>
<dbReference type="PROSITE" id="PS50089">
    <property type="entry name" value="ZF_RING_2"/>
    <property type="match status" value="1"/>
</dbReference>
<dbReference type="OrthoDB" id="21204at2759"/>
<dbReference type="EC" id="2.3.2.27" evidence="2"/>
<name>A0A2P5FRU8_TREOI</name>
<dbReference type="PANTHER" id="PTHR15710:SF74">
    <property type="entry name" value="RING-TYPE E3 UBIQUITIN TRANSFERASE-RELATED"/>
    <property type="match status" value="1"/>
</dbReference>
<dbReference type="InterPro" id="IPR013083">
    <property type="entry name" value="Znf_RING/FYVE/PHD"/>
</dbReference>
<proteinExistence type="predicted"/>
<dbReference type="SMART" id="SM00184">
    <property type="entry name" value="RING"/>
    <property type="match status" value="1"/>
</dbReference>
<evidence type="ECO:0000256" key="1">
    <source>
        <dbReference type="ARBA" id="ARBA00000900"/>
    </source>
</evidence>
<keyword evidence="9" id="KW-1185">Reference proteome</keyword>
<dbReference type="InParanoid" id="A0A2P5FRU8"/>
<keyword evidence="3" id="KW-0479">Metal-binding</keyword>
<dbReference type="Proteomes" id="UP000237000">
    <property type="component" value="Unassembled WGS sequence"/>
</dbReference>
<dbReference type="Gene3D" id="3.30.40.10">
    <property type="entry name" value="Zinc/RING finger domain, C3HC4 (zinc finger)"/>
    <property type="match status" value="1"/>
</dbReference>
<evidence type="ECO:0000256" key="3">
    <source>
        <dbReference type="ARBA" id="ARBA00022723"/>
    </source>
</evidence>
<organism evidence="8 9">
    <name type="scientific">Trema orientale</name>
    <name type="common">Charcoal tree</name>
    <name type="synonym">Celtis orientalis</name>
    <dbReference type="NCBI Taxonomy" id="63057"/>
    <lineage>
        <taxon>Eukaryota</taxon>
        <taxon>Viridiplantae</taxon>
        <taxon>Streptophyta</taxon>
        <taxon>Embryophyta</taxon>
        <taxon>Tracheophyta</taxon>
        <taxon>Spermatophyta</taxon>
        <taxon>Magnoliopsida</taxon>
        <taxon>eudicotyledons</taxon>
        <taxon>Gunneridae</taxon>
        <taxon>Pentapetalae</taxon>
        <taxon>rosids</taxon>
        <taxon>fabids</taxon>
        <taxon>Rosales</taxon>
        <taxon>Cannabaceae</taxon>
        <taxon>Trema</taxon>
    </lineage>
</organism>
<keyword evidence="4 6" id="KW-0863">Zinc-finger</keyword>